<dbReference type="AlphaFoldDB" id="A0A9N9FZX2"/>
<protein>
    <submittedName>
        <fullName evidence="1">3150_t:CDS:1</fullName>
    </submittedName>
</protein>
<gene>
    <name evidence="1" type="ORF">RFULGI_LOCUS5391</name>
</gene>
<evidence type="ECO:0000313" key="1">
    <source>
        <dbReference type="EMBL" id="CAG8569375.1"/>
    </source>
</evidence>
<reference evidence="1" key="1">
    <citation type="submission" date="2021-06" db="EMBL/GenBank/DDBJ databases">
        <authorList>
            <person name="Kallberg Y."/>
            <person name="Tangrot J."/>
            <person name="Rosling A."/>
        </authorList>
    </citation>
    <scope>NUCLEOTIDE SEQUENCE</scope>
    <source>
        <strain evidence="1">IN212</strain>
    </source>
</reference>
<evidence type="ECO:0000313" key="2">
    <source>
        <dbReference type="Proteomes" id="UP000789396"/>
    </source>
</evidence>
<name>A0A9N9FZX2_9GLOM</name>
<keyword evidence="2" id="KW-1185">Reference proteome</keyword>
<dbReference type="Proteomes" id="UP000789396">
    <property type="component" value="Unassembled WGS sequence"/>
</dbReference>
<dbReference type="OrthoDB" id="2360221at2759"/>
<feature type="non-terminal residue" evidence="1">
    <location>
        <position position="145"/>
    </location>
</feature>
<sequence>MSICRDIIITDNECELMTHKSNKILNESDPSTALIAYVYYDPGVNFTDGTVLNLPYGVYFQISANNSFPNDTLPTYQSYPVIQLMDPDLLNNENKHADTKLTELQSEGTNSYVLSPYQAINPSQFTTTFEEYNQSSTLTTYKETS</sequence>
<proteinExistence type="predicted"/>
<accession>A0A9N9FZX2</accession>
<organism evidence="1 2">
    <name type="scientific">Racocetra fulgida</name>
    <dbReference type="NCBI Taxonomy" id="60492"/>
    <lineage>
        <taxon>Eukaryota</taxon>
        <taxon>Fungi</taxon>
        <taxon>Fungi incertae sedis</taxon>
        <taxon>Mucoromycota</taxon>
        <taxon>Glomeromycotina</taxon>
        <taxon>Glomeromycetes</taxon>
        <taxon>Diversisporales</taxon>
        <taxon>Gigasporaceae</taxon>
        <taxon>Racocetra</taxon>
    </lineage>
</organism>
<comment type="caution">
    <text evidence="1">The sequence shown here is derived from an EMBL/GenBank/DDBJ whole genome shotgun (WGS) entry which is preliminary data.</text>
</comment>
<dbReference type="EMBL" id="CAJVPZ010006088">
    <property type="protein sequence ID" value="CAG8569375.1"/>
    <property type="molecule type" value="Genomic_DNA"/>
</dbReference>